<reference evidence="4 5" key="1">
    <citation type="submission" date="2013-09" db="EMBL/GenBank/DDBJ databases">
        <title>Corchorus capsularis genome sequencing.</title>
        <authorList>
            <person name="Alam M."/>
            <person name="Haque M.S."/>
            <person name="Islam M.S."/>
            <person name="Emdad E.M."/>
            <person name="Islam M.M."/>
            <person name="Ahmed B."/>
            <person name="Halim A."/>
            <person name="Hossen Q.M.M."/>
            <person name="Hossain M.Z."/>
            <person name="Ahmed R."/>
            <person name="Khan M.M."/>
            <person name="Islam R."/>
            <person name="Rashid M.M."/>
            <person name="Khan S.A."/>
            <person name="Rahman M.S."/>
            <person name="Alam M."/>
        </authorList>
    </citation>
    <scope>NUCLEOTIDE SEQUENCE [LARGE SCALE GENOMIC DNA]</scope>
    <source>
        <strain evidence="5">cv. CVL-1</strain>
        <tissue evidence="4">Whole seedling</tissue>
    </source>
</reference>
<feature type="domain" description="Integrase catalytic" evidence="3">
    <location>
        <begin position="473"/>
        <end position="547"/>
    </location>
</feature>
<dbReference type="OrthoDB" id="1617351at2759"/>
<dbReference type="STRING" id="210143.A0A1R3H5P4"/>
<evidence type="ECO:0000259" key="3">
    <source>
        <dbReference type="PROSITE" id="PS50994"/>
    </source>
</evidence>
<sequence length="1245" mass="139909">MAEKESDSATTQTTKSQTQISNCMDLSSPYLLQPSDHPGAILVSCPLNGDNYPTWARAMTNALRARNKYGFVDGSLAKPEATSPDVSTWEKCNSMVISWIFNSLSSDLHNSVAYVDTAREMWLDLEERFSQGNAPRINQLKRDLALTFQINMSVAAYYTKLKGIWDELQTYSTIPPCTCGAAKELLLEREREKVHQFIMGLDDSFRSVSSHILNIEPLPSLSKAYALVTRAERENSVRSTRPPIVEATALHVTTSANAAQSHTTRLRCDHCNKTGHTKSHCYELVGYPSHWQKGKTDKDKRKPHAKAGSSNPKAMFPTCHVAKTIDASPIAGLTSEQYNQLISLLNIEKTNIVDDFSGKTTNDSNVWIIDSGASDHMISSKSKLDHYQSFSKPLSVNLPDGTSISILGIGKAKLSSTFQIIDVFYIPEFTCDLLSVSKLTKQLNCAAIFLPTFCVLQDLTSKKLIGLGEMRDGILHQMSCVDTPQQNGVVERKHRHILNVARALRFQAYLPLSFWGECVLTAVYLINYTPSPLLDGKTPFEMLFSKPPAYDHLKVFGCLCYALQKPKPNDKFSPRSSKCIFVGYPNGTKGYRVYDLTTKKIFVSRDVRFYENQFPFENTSTSTNDQTVVPLPALEDTDLSITHDSIPPNPPQEQPQPHPPTNPPNQPSTRPQRTKTRPKRLDDCVCNNSKVDNSPSSLTHEASSGTLYSLSNFISYDNFHSSHKAFLAAISLRDEPKSFSQAVKSPQWREAMQKELAALENNNTWTLETLPPRKKPIGCKWIFKIKYKSDGTIERYKARFVAKGYNQIEGMDFHETFAPVAKLVTVRCLLAIAAIKNWELHQLDVNNAFLHGDLDEEVYMSLPPGYGDKNDSRVCRVRKSLYGLKQASRNWFAKFFAALLEFGFIQSTVDYSLFTLTTGSSFLVVLVYVDDLIIAGDDSVRIRSLKQHLDSRFHIKDLGPLKYFLGIEVARSSSGIFLCQRKYTLDILEECGMTDAKPSAFPMEQKHNLTHDTGPPVQDPMQYRRLVGRLIYLTITRPEISYAVHILSQFMNDPRQPHLDAALRVLRYLKSCPGQGIFFSSSSSPHLTGFSDSDWASCPQTRRSTTGYITMLGSSPISWKTKKQTTVSRSSAEAEYRAMAATVSELLWLRSLLQTLGIPHQQPMALFCDNQVAIHIATNPVFHERTKHIELDCHFIRSHIQAKSIQTSHISSKLQLADIFTKALGRDQFQFLLRKLGIFNLHAPT</sequence>
<dbReference type="InterPro" id="IPR043502">
    <property type="entry name" value="DNA/RNA_pol_sf"/>
</dbReference>
<name>A0A1R3H5P4_COCAP</name>
<evidence type="ECO:0000256" key="2">
    <source>
        <dbReference type="SAM" id="MobiDB-lite"/>
    </source>
</evidence>
<dbReference type="InterPro" id="IPR054722">
    <property type="entry name" value="PolX-like_BBD"/>
</dbReference>
<dbReference type="PROSITE" id="PS50994">
    <property type="entry name" value="INTEGRASE"/>
    <property type="match status" value="1"/>
</dbReference>
<keyword evidence="5" id="KW-1185">Reference proteome</keyword>
<dbReference type="SUPFAM" id="SSF53098">
    <property type="entry name" value="Ribonuclease H-like"/>
    <property type="match status" value="1"/>
</dbReference>
<evidence type="ECO:0000256" key="1">
    <source>
        <dbReference type="ARBA" id="ARBA00022750"/>
    </source>
</evidence>
<dbReference type="CDD" id="cd09272">
    <property type="entry name" value="RNase_HI_RT_Ty1"/>
    <property type="match status" value="1"/>
</dbReference>
<evidence type="ECO:0000313" key="4">
    <source>
        <dbReference type="EMBL" id="OMO65653.1"/>
    </source>
</evidence>
<feature type="region of interest" description="Disordered" evidence="2">
    <location>
        <begin position="292"/>
        <end position="313"/>
    </location>
</feature>
<dbReference type="InterPro" id="IPR036397">
    <property type="entry name" value="RNaseH_sf"/>
</dbReference>
<dbReference type="Proteomes" id="UP000188268">
    <property type="component" value="Unassembled WGS sequence"/>
</dbReference>
<dbReference type="InterPro" id="IPR001584">
    <property type="entry name" value="Integrase_cat-core"/>
</dbReference>
<dbReference type="SUPFAM" id="SSF56672">
    <property type="entry name" value="DNA/RNA polymerases"/>
    <property type="match status" value="1"/>
</dbReference>
<dbReference type="InterPro" id="IPR013103">
    <property type="entry name" value="RVT_2"/>
</dbReference>
<dbReference type="PANTHER" id="PTHR11439">
    <property type="entry name" value="GAG-POL-RELATED RETROTRANSPOSON"/>
    <property type="match status" value="1"/>
</dbReference>
<dbReference type="EMBL" id="AWWV01012609">
    <property type="protein sequence ID" value="OMO65653.1"/>
    <property type="molecule type" value="Genomic_DNA"/>
</dbReference>
<dbReference type="Gramene" id="OMO65653">
    <property type="protein sequence ID" value="OMO65653"/>
    <property type="gene ID" value="CCACVL1_21443"/>
</dbReference>
<dbReference type="InterPro" id="IPR012337">
    <property type="entry name" value="RNaseH-like_sf"/>
</dbReference>
<gene>
    <name evidence="4" type="ORF">CCACVL1_21443</name>
</gene>
<dbReference type="PANTHER" id="PTHR11439:SF470">
    <property type="entry name" value="CYSTEINE-RICH RLK (RECEPTOR-LIKE PROTEIN KINASE) 8"/>
    <property type="match status" value="1"/>
</dbReference>
<keyword evidence="1" id="KW-0378">Hydrolase</keyword>
<organism evidence="4 5">
    <name type="scientific">Corchorus capsularis</name>
    <name type="common">Jute</name>
    <dbReference type="NCBI Taxonomy" id="210143"/>
    <lineage>
        <taxon>Eukaryota</taxon>
        <taxon>Viridiplantae</taxon>
        <taxon>Streptophyta</taxon>
        <taxon>Embryophyta</taxon>
        <taxon>Tracheophyta</taxon>
        <taxon>Spermatophyta</taxon>
        <taxon>Magnoliopsida</taxon>
        <taxon>eudicotyledons</taxon>
        <taxon>Gunneridae</taxon>
        <taxon>Pentapetalae</taxon>
        <taxon>rosids</taxon>
        <taxon>malvids</taxon>
        <taxon>Malvales</taxon>
        <taxon>Malvaceae</taxon>
        <taxon>Grewioideae</taxon>
        <taxon>Apeibeae</taxon>
        <taxon>Corchorus</taxon>
    </lineage>
</organism>
<comment type="caution">
    <text evidence="4">The sequence shown here is derived from an EMBL/GenBank/DDBJ whole genome shotgun (WGS) entry which is preliminary data.</text>
</comment>
<dbReference type="GO" id="GO:0004190">
    <property type="term" value="F:aspartic-type endopeptidase activity"/>
    <property type="evidence" value="ECO:0007669"/>
    <property type="project" value="UniProtKB-KW"/>
</dbReference>
<dbReference type="OMA" id="HELWTHI"/>
<dbReference type="Gene3D" id="3.30.420.10">
    <property type="entry name" value="Ribonuclease H-like superfamily/Ribonuclease H"/>
    <property type="match status" value="1"/>
</dbReference>
<accession>A0A1R3H5P4</accession>
<proteinExistence type="predicted"/>
<dbReference type="GO" id="GO:0015074">
    <property type="term" value="P:DNA integration"/>
    <property type="evidence" value="ECO:0007669"/>
    <property type="project" value="InterPro"/>
</dbReference>
<dbReference type="InterPro" id="IPR057670">
    <property type="entry name" value="SH3_retrovirus"/>
</dbReference>
<dbReference type="InterPro" id="IPR029472">
    <property type="entry name" value="Copia-like_N"/>
</dbReference>
<dbReference type="Pfam" id="PF07727">
    <property type="entry name" value="RVT_2"/>
    <property type="match status" value="1"/>
</dbReference>
<feature type="compositionally biased region" description="Pro residues" evidence="2">
    <location>
        <begin position="647"/>
        <end position="666"/>
    </location>
</feature>
<dbReference type="AlphaFoldDB" id="A0A1R3H5P4"/>
<dbReference type="Pfam" id="PF25597">
    <property type="entry name" value="SH3_retrovirus"/>
    <property type="match status" value="1"/>
</dbReference>
<evidence type="ECO:0000313" key="5">
    <source>
        <dbReference type="Proteomes" id="UP000188268"/>
    </source>
</evidence>
<keyword evidence="1" id="KW-0645">Protease</keyword>
<protein>
    <recommendedName>
        <fullName evidence="3">Integrase catalytic domain-containing protein</fullName>
    </recommendedName>
</protein>
<keyword evidence="1" id="KW-0064">Aspartyl protease</keyword>
<dbReference type="Pfam" id="PF22936">
    <property type="entry name" value="Pol_BBD"/>
    <property type="match status" value="1"/>
</dbReference>
<feature type="compositionally biased region" description="Polar residues" evidence="2">
    <location>
        <begin position="686"/>
        <end position="702"/>
    </location>
</feature>
<feature type="region of interest" description="Disordered" evidence="2">
    <location>
        <begin position="639"/>
        <end position="702"/>
    </location>
</feature>
<dbReference type="GO" id="GO:0003676">
    <property type="term" value="F:nucleic acid binding"/>
    <property type="evidence" value="ECO:0007669"/>
    <property type="project" value="InterPro"/>
</dbReference>
<dbReference type="Pfam" id="PF14244">
    <property type="entry name" value="Retrotran_gag_3"/>
    <property type="match status" value="1"/>
</dbReference>